<evidence type="ECO:0000313" key="4">
    <source>
        <dbReference type="Proteomes" id="UP000183605"/>
    </source>
</evidence>
<comment type="caution">
    <text evidence="3">The sequence shown here is derived from an EMBL/GenBank/DDBJ whole genome shotgun (WGS) entry which is preliminary data.</text>
</comment>
<sequence>MASLYQPLKELKIMEGVFETGIKGLWYIERKQFDDERGFFAEIAYIDKIARLIGQKLVIKQVNYSRSLDRVVRGMHAEDWKKLITVTCGLAFCALADIRPDSASFGKVVNFKLGEGGLGGSLFVEEGIANSFCVIKGPVDYVYCVDRQYSDRDSKGDVAISLFDPDLKIDWPLKKEEMILSERDKNSVSLRQRFPDKF</sequence>
<dbReference type="Proteomes" id="UP000183605">
    <property type="component" value="Unassembled WGS sequence"/>
</dbReference>
<dbReference type="SUPFAM" id="SSF51182">
    <property type="entry name" value="RmlC-like cupins"/>
    <property type="match status" value="1"/>
</dbReference>
<dbReference type="EMBL" id="MNXQ01000011">
    <property type="protein sequence ID" value="OIP04191.1"/>
    <property type="molecule type" value="Genomic_DNA"/>
</dbReference>
<name>A0A1J5BA14_9BACT</name>
<dbReference type="PANTHER" id="PTHR21047:SF2">
    <property type="entry name" value="THYMIDINE DIPHOSPHO-4-KETO-RHAMNOSE 3,5-EPIMERASE"/>
    <property type="match status" value="1"/>
</dbReference>
<feature type="site" description="Participates in a stacking interaction with the thymidine ring of dTDP-4-oxo-6-deoxyglucose" evidence="2">
    <location>
        <position position="149"/>
    </location>
</feature>
<evidence type="ECO:0000256" key="2">
    <source>
        <dbReference type="PIRSR" id="PIRSR600888-3"/>
    </source>
</evidence>
<gene>
    <name evidence="3" type="ORF">AUK18_00475</name>
</gene>
<feature type="active site" description="Proton acceptor" evidence="1">
    <location>
        <position position="76"/>
    </location>
</feature>
<evidence type="ECO:0000256" key="1">
    <source>
        <dbReference type="PIRSR" id="PIRSR600888-1"/>
    </source>
</evidence>
<evidence type="ECO:0000313" key="3">
    <source>
        <dbReference type="EMBL" id="OIP04191.1"/>
    </source>
</evidence>
<dbReference type="GO" id="GO:0019305">
    <property type="term" value="P:dTDP-rhamnose biosynthetic process"/>
    <property type="evidence" value="ECO:0007669"/>
    <property type="project" value="TreeGrafter"/>
</dbReference>
<dbReference type="Pfam" id="PF00908">
    <property type="entry name" value="dTDP_sugar_isom"/>
    <property type="match status" value="1"/>
</dbReference>
<dbReference type="GO" id="GO:0000271">
    <property type="term" value="P:polysaccharide biosynthetic process"/>
    <property type="evidence" value="ECO:0007669"/>
    <property type="project" value="TreeGrafter"/>
</dbReference>
<evidence type="ECO:0008006" key="5">
    <source>
        <dbReference type="Google" id="ProtNLM"/>
    </source>
</evidence>
<protein>
    <recommendedName>
        <fullName evidence="5">dTDP-4-dehydrorhamnose 3,5-epimerase</fullName>
    </recommendedName>
</protein>
<dbReference type="GO" id="GO:0008830">
    <property type="term" value="F:dTDP-4-dehydrorhamnose 3,5-epimerase activity"/>
    <property type="evidence" value="ECO:0007669"/>
    <property type="project" value="InterPro"/>
</dbReference>
<dbReference type="InterPro" id="IPR000888">
    <property type="entry name" value="RmlC-like"/>
</dbReference>
<dbReference type="PANTHER" id="PTHR21047">
    <property type="entry name" value="DTDP-6-DEOXY-D-GLUCOSE-3,5 EPIMERASE"/>
    <property type="match status" value="1"/>
</dbReference>
<feature type="active site" description="Proton donor" evidence="1">
    <location>
        <position position="143"/>
    </location>
</feature>
<reference evidence="3 4" key="1">
    <citation type="journal article" date="2016" name="Environ. Microbiol.">
        <title>Genomic resolution of a cold subsurface aquifer community provides metabolic insights for novel microbes adapted to high CO concentrations.</title>
        <authorList>
            <person name="Probst A.J."/>
            <person name="Castelle C.J."/>
            <person name="Singh A."/>
            <person name="Brown C.T."/>
            <person name="Anantharaman K."/>
            <person name="Sharon I."/>
            <person name="Hug L.A."/>
            <person name="Burstein D."/>
            <person name="Emerson J.B."/>
            <person name="Thomas B.C."/>
            <person name="Banfield J.F."/>
        </authorList>
    </citation>
    <scope>NUCLEOTIDE SEQUENCE [LARGE SCALE GENOMIC DNA]</scope>
    <source>
        <strain evidence="3">CG2_30_44_31</strain>
    </source>
</reference>
<dbReference type="GO" id="GO:0005829">
    <property type="term" value="C:cytosol"/>
    <property type="evidence" value="ECO:0007669"/>
    <property type="project" value="TreeGrafter"/>
</dbReference>
<dbReference type="InterPro" id="IPR011051">
    <property type="entry name" value="RmlC_Cupin_sf"/>
</dbReference>
<accession>A0A1J5BA14</accession>
<dbReference type="Gene3D" id="2.60.120.10">
    <property type="entry name" value="Jelly Rolls"/>
    <property type="match status" value="1"/>
</dbReference>
<proteinExistence type="predicted"/>
<organism evidence="3 4">
    <name type="scientific">Candidatus Beckwithbacteria bacterium CG2_30_44_31</name>
    <dbReference type="NCBI Taxonomy" id="1805035"/>
    <lineage>
        <taxon>Bacteria</taxon>
        <taxon>Candidatus Beckwithiibacteriota</taxon>
    </lineage>
</organism>
<dbReference type="AlphaFoldDB" id="A0A1J5BA14"/>
<dbReference type="InterPro" id="IPR014710">
    <property type="entry name" value="RmlC-like_jellyroll"/>
</dbReference>